<evidence type="ECO:0000259" key="2">
    <source>
        <dbReference type="Pfam" id="PF07969"/>
    </source>
</evidence>
<dbReference type="EMBL" id="BMIL01000004">
    <property type="protein sequence ID" value="GGC60808.1"/>
    <property type="molecule type" value="Genomic_DNA"/>
</dbReference>
<evidence type="ECO:0000256" key="1">
    <source>
        <dbReference type="SAM" id="SignalP"/>
    </source>
</evidence>
<dbReference type="InterPro" id="IPR033932">
    <property type="entry name" value="YtcJ-like"/>
</dbReference>
<dbReference type="CDD" id="cd01300">
    <property type="entry name" value="YtcJ_like"/>
    <property type="match status" value="1"/>
</dbReference>
<dbReference type="Gene3D" id="2.30.40.10">
    <property type="entry name" value="Urease, subunit C, domain 1"/>
    <property type="match status" value="1"/>
</dbReference>
<dbReference type="Pfam" id="PF07969">
    <property type="entry name" value="Amidohydro_3"/>
    <property type="match status" value="1"/>
</dbReference>
<dbReference type="PANTHER" id="PTHR22642">
    <property type="entry name" value="IMIDAZOLONEPROPIONASE"/>
    <property type="match status" value="1"/>
</dbReference>
<feature type="signal peptide" evidence="1">
    <location>
        <begin position="1"/>
        <end position="36"/>
    </location>
</feature>
<dbReference type="Proteomes" id="UP000651668">
    <property type="component" value="Unassembled WGS sequence"/>
</dbReference>
<name>A0A916XC27_9SPHI</name>
<feature type="chain" id="PRO_5036779653" evidence="1">
    <location>
        <begin position="37"/>
        <end position="557"/>
    </location>
</feature>
<comment type="caution">
    <text evidence="3">The sequence shown here is derived from an EMBL/GenBank/DDBJ whole genome shotgun (WGS) entry which is preliminary data.</text>
</comment>
<reference evidence="3" key="2">
    <citation type="submission" date="2020-09" db="EMBL/GenBank/DDBJ databases">
        <authorList>
            <person name="Sun Q."/>
            <person name="Zhou Y."/>
        </authorList>
    </citation>
    <scope>NUCLEOTIDE SEQUENCE</scope>
    <source>
        <strain evidence="3">CGMCC 1.15343</strain>
    </source>
</reference>
<accession>A0A916XC27</accession>
<dbReference type="Gene3D" id="3.20.20.140">
    <property type="entry name" value="Metal-dependent hydrolases"/>
    <property type="match status" value="1"/>
</dbReference>
<keyword evidence="1" id="KW-0732">Signal</keyword>
<evidence type="ECO:0000313" key="4">
    <source>
        <dbReference type="Proteomes" id="UP000651668"/>
    </source>
</evidence>
<protein>
    <submittedName>
        <fullName evidence="3">Amidohydrolase</fullName>
    </submittedName>
</protein>
<dbReference type="AlphaFoldDB" id="A0A916XC27"/>
<dbReference type="InterPro" id="IPR011059">
    <property type="entry name" value="Metal-dep_hydrolase_composite"/>
</dbReference>
<dbReference type="InterPro" id="IPR013108">
    <property type="entry name" value="Amidohydro_3"/>
</dbReference>
<proteinExistence type="predicted"/>
<dbReference type="Gene3D" id="3.10.310.70">
    <property type="match status" value="1"/>
</dbReference>
<dbReference type="PANTHER" id="PTHR22642:SF2">
    <property type="entry name" value="PROTEIN LONG AFTER FAR-RED 3"/>
    <property type="match status" value="1"/>
</dbReference>
<dbReference type="SUPFAM" id="SSF51338">
    <property type="entry name" value="Composite domain of metallo-dependent hydrolases"/>
    <property type="match status" value="1"/>
</dbReference>
<sequence length="557" mass="61628">MTQAVQAFYTFNNMNKLNATLLLCSMLLFSCMGKKADLIVYNAKVYTVNDKFDTVEAFAVKDGKIIELGSNADIEKVYDAPERIDAGGKAVYPGFIDAHAHFYGYGESLQSANLTGTKSWAEVCAKLEAFAKDHPEGWLIGRGWDQNDWSDKTFPDKAALDRLFPNQPVLLTRIDGHAAIANQKALDAAGIKASYELTGGDIVAKNGKLTGLLIDNAVDLVSSKIPPATAEQQEKILLDAQKNCFAAGLTTIDDCGVDAPLVEFIEGLQASNKLKMRLYLMLSDKKENYDYLFKRGAVKTDRLNVRSFKVYADGALGSRGACLLHPYSDMPGKQGFLLSKPEHFEEVAKKIARNKFQMCTHAIGDSANRAILKIYNKVLGGTNDARWRIEHAQVVAPEDFALFGKAKIVPSVQPTHATSDMYWAAERLGNERVKGAYAYKQLLKQNGWLPLGTDFPVEQINPLFTFYAATARKDAANYPAGGFQMENALTKEEALRGMTIWAAKANFEEKEKGSLEEGKFADFIILDHDIMSNDDAKILNTQVLKTYINGEKVYEKK</sequence>
<keyword evidence="4" id="KW-1185">Reference proteome</keyword>
<reference evidence="3" key="1">
    <citation type="journal article" date="2014" name="Int. J. Syst. Evol. Microbiol.">
        <title>Complete genome sequence of Corynebacterium casei LMG S-19264T (=DSM 44701T), isolated from a smear-ripened cheese.</title>
        <authorList>
            <consortium name="US DOE Joint Genome Institute (JGI-PGF)"/>
            <person name="Walter F."/>
            <person name="Albersmeier A."/>
            <person name="Kalinowski J."/>
            <person name="Ruckert C."/>
        </authorList>
    </citation>
    <scope>NUCLEOTIDE SEQUENCE</scope>
    <source>
        <strain evidence="3">CGMCC 1.15343</strain>
    </source>
</reference>
<organism evidence="3 4">
    <name type="scientific">Pedobacter quisquiliarum</name>
    <dbReference type="NCBI Taxonomy" id="1834438"/>
    <lineage>
        <taxon>Bacteria</taxon>
        <taxon>Pseudomonadati</taxon>
        <taxon>Bacteroidota</taxon>
        <taxon>Sphingobacteriia</taxon>
        <taxon>Sphingobacteriales</taxon>
        <taxon>Sphingobacteriaceae</taxon>
        <taxon>Pedobacter</taxon>
    </lineage>
</organism>
<feature type="domain" description="Amidohydrolase 3" evidence="2">
    <location>
        <begin position="84"/>
        <end position="554"/>
    </location>
</feature>
<dbReference type="SUPFAM" id="SSF51556">
    <property type="entry name" value="Metallo-dependent hydrolases"/>
    <property type="match status" value="1"/>
</dbReference>
<gene>
    <name evidence="3" type="ORF">GCM10011387_13030</name>
</gene>
<dbReference type="InterPro" id="IPR032466">
    <property type="entry name" value="Metal_Hydrolase"/>
</dbReference>
<dbReference type="GO" id="GO:0016810">
    <property type="term" value="F:hydrolase activity, acting on carbon-nitrogen (but not peptide) bonds"/>
    <property type="evidence" value="ECO:0007669"/>
    <property type="project" value="InterPro"/>
</dbReference>
<evidence type="ECO:0000313" key="3">
    <source>
        <dbReference type="EMBL" id="GGC60808.1"/>
    </source>
</evidence>